<evidence type="ECO:0000256" key="1">
    <source>
        <dbReference type="SAM" id="MobiDB-lite"/>
    </source>
</evidence>
<dbReference type="EMBL" id="QXFY01000510">
    <property type="protein sequence ID" value="KAE9342281.1"/>
    <property type="molecule type" value="Genomic_DNA"/>
</dbReference>
<reference evidence="7 8" key="1">
    <citation type="submission" date="2018-08" db="EMBL/GenBank/DDBJ databases">
        <title>Genomic investigation of the strawberry pathogen Phytophthora fragariae indicates pathogenicity is determined by transcriptional variation in three key races.</title>
        <authorList>
            <person name="Adams T.M."/>
            <person name="Armitage A.D."/>
            <person name="Sobczyk M.K."/>
            <person name="Bates H.J."/>
            <person name="Dunwell J.M."/>
            <person name="Nellist C.F."/>
            <person name="Harrison R.J."/>
        </authorList>
    </citation>
    <scope>NUCLEOTIDE SEQUENCE [LARGE SCALE GENOMIC DNA]</scope>
    <source>
        <strain evidence="5 8">A4</strain>
        <strain evidence="4 9">NOV-71</strain>
        <strain evidence="6 10">NOV-77</strain>
        <strain evidence="2 7">NOV-9</strain>
        <strain evidence="3 11">ONT-3</strain>
    </source>
</reference>
<feature type="compositionally biased region" description="Polar residues" evidence="1">
    <location>
        <begin position="1"/>
        <end position="11"/>
    </location>
</feature>
<feature type="compositionally biased region" description="Basic and acidic residues" evidence="1">
    <location>
        <begin position="30"/>
        <end position="40"/>
    </location>
</feature>
<evidence type="ECO:0000313" key="5">
    <source>
        <dbReference type="EMBL" id="KAE9308734.1"/>
    </source>
</evidence>
<dbReference type="EMBL" id="QXGE01000570">
    <property type="protein sequence ID" value="KAE9308734.1"/>
    <property type="molecule type" value="Genomic_DNA"/>
</dbReference>
<evidence type="ECO:0000313" key="4">
    <source>
        <dbReference type="EMBL" id="KAE9110304.1"/>
    </source>
</evidence>
<feature type="region of interest" description="Disordered" evidence="1">
    <location>
        <begin position="1"/>
        <end position="40"/>
    </location>
</feature>
<dbReference type="Proteomes" id="UP000488956">
    <property type="component" value="Unassembled WGS sequence"/>
</dbReference>
<accession>A0A6A3S5R5</accession>
<evidence type="ECO:0000313" key="8">
    <source>
        <dbReference type="Proteomes" id="UP000437068"/>
    </source>
</evidence>
<dbReference type="EMBL" id="QXFZ01000610">
    <property type="protein sequence ID" value="KAE9110304.1"/>
    <property type="molecule type" value="Genomic_DNA"/>
</dbReference>
<proteinExistence type="predicted"/>
<evidence type="ECO:0000313" key="3">
    <source>
        <dbReference type="EMBL" id="KAE9067817.1"/>
    </source>
</evidence>
<evidence type="ECO:0000313" key="10">
    <source>
        <dbReference type="Proteomes" id="UP000486351"/>
    </source>
</evidence>
<dbReference type="EMBL" id="QXFX01003640">
    <property type="protein sequence ID" value="KAE9067817.1"/>
    <property type="molecule type" value="Genomic_DNA"/>
</dbReference>
<dbReference type="Proteomes" id="UP000486351">
    <property type="component" value="Unassembled WGS sequence"/>
</dbReference>
<dbReference type="EMBL" id="QXGF01000553">
    <property type="protein sequence ID" value="KAE8938516.1"/>
    <property type="molecule type" value="Genomic_DNA"/>
</dbReference>
<gene>
    <name evidence="5" type="ORF">PF001_g11019</name>
    <name evidence="4" type="ORF">PF007_g11901</name>
    <name evidence="6" type="ORF">PF008_g10225</name>
    <name evidence="2" type="ORF">PF009_g11598</name>
    <name evidence="3" type="ORF">PF010_g27313</name>
</gene>
<dbReference type="AlphaFoldDB" id="A0A6A3S5R5"/>
<evidence type="ECO:0000313" key="7">
    <source>
        <dbReference type="Proteomes" id="UP000429523"/>
    </source>
</evidence>
<dbReference type="Proteomes" id="UP000441208">
    <property type="component" value="Unassembled WGS sequence"/>
</dbReference>
<evidence type="ECO:0000313" key="9">
    <source>
        <dbReference type="Proteomes" id="UP000441208"/>
    </source>
</evidence>
<sequence length="40" mass="4560">MHTPPRGSTQFDESRDLADTVESDDEYDAWEAKADPYESP</sequence>
<protein>
    <submittedName>
        <fullName evidence="4">Uncharacterized protein</fullName>
    </submittedName>
</protein>
<evidence type="ECO:0000313" key="2">
    <source>
        <dbReference type="EMBL" id="KAE8938516.1"/>
    </source>
</evidence>
<dbReference type="Proteomes" id="UP000429523">
    <property type="component" value="Unassembled WGS sequence"/>
</dbReference>
<evidence type="ECO:0000313" key="6">
    <source>
        <dbReference type="EMBL" id="KAE9342281.1"/>
    </source>
</evidence>
<name>A0A6A3S5R5_9STRA</name>
<evidence type="ECO:0000313" key="11">
    <source>
        <dbReference type="Proteomes" id="UP000488956"/>
    </source>
</evidence>
<dbReference type="Proteomes" id="UP000437068">
    <property type="component" value="Unassembled WGS sequence"/>
</dbReference>
<comment type="caution">
    <text evidence="4">The sequence shown here is derived from an EMBL/GenBank/DDBJ whole genome shotgun (WGS) entry which is preliminary data.</text>
</comment>
<feature type="compositionally biased region" description="Acidic residues" evidence="1">
    <location>
        <begin position="19"/>
        <end position="29"/>
    </location>
</feature>
<organism evidence="4 9">
    <name type="scientific">Phytophthora fragariae</name>
    <dbReference type="NCBI Taxonomy" id="53985"/>
    <lineage>
        <taxon>Eukaryota</taxon>
        <taxon>Sar</taxon>
        <taxon>Stramenopiles</taxon>
        <taxon>Oomycota</taxon>
        <taxon>Peronosporomycetes</taxon>
        <taxon>Peronosporales</taxon>
        <taxon>Peronosporaceae</taxon>
        <taxon>Phytophthora</taxon>
    </lineage>
</organism>